<reference evidence="1 2" key="1">
    <citation type="submission" date="2019-03" db="EMBL/GenBank/DDBJ databases">
        <authorList>
            <person name="Kim H."/>
            <person name="Yu S.-M."/>
        </authorList>
    </citation>
    <scope>NUCLEOTIDE SEQUENCE [LARGE SCALE GENOMIC DNA]</scope>
    <source>
        <strain evidence="1 2">NBC122</strain>
    </source>
</reference>
<accession>A0A4P6ZD27</accession>
<name>A0A4P6ZD27_9FLAO</name>
<sequence length="102" mass="11903">MCKVKSCIFKLQQINVQTYELYTEQISDLLLNVANSENGSNLLMQLTLNAFMKSERHLHQQENEGDYGNGYRERKARGFGKEMILKVPRTRHETSFLTQSFI</sequence>
<gene>
    <name evidence="1" type="ORF">NBC122_00564</name>
</gene>
<organism evidence="1 2">
    <name type="scientific">Chryseobacterium salivictor</name>
    <dbReference type="NCBI Taxonomy" id="2547600"/>
    <lineage>
        <taxon>Bacteria</taxon>
        <taxon>Pseudomonadati</taxon>
        <taxon>Bacteroidota</taxon>
        <taxon>Flavobacteriia</taxon>
        <taxon>Flavobacteriales</taxon>
        <taxon>Weeksellaceae</taxon>
        <taxon>Chryseobacterium group</taxon>
        <taxon>Chryseobacterium</taxon>
    </lineage>
</organism>
<evidence type="ECO:0000313" key="1">
    <source>
        <dbReference type="EMBL" id="QBO57411.1"/>
    </source>
</evidence>
<evidence type="ECO:0000313" key="2">
    <source>
        <dbReference type="Proteomes" id="UP000294419"/>
    </source>
</evidence>
<keyword evidence="2" id="KW-1185">Reference proteome</keyword>
<evidence type="ECO:0008006" key="3">
    <source>
        <dbReference type="Google" id="ProtNLM"/>
    </source>
</evidence>
<dbReference type="Proteomes" id="UP000294419">
    <property type="component" value="Chromosome"/>
</dbReference>
<protein>
    <recommendedName>
        <fullName evidence="3">Transposase, Mutator family</fullName>
    </recommendedName>
</protein>
<dbReference type="AlphaFoldDB" id="A0A4P6ZD27"/>
<dbReference type="EMBL" id="CP037954">
    <property type="protein sequence ID" value="QBO57411.1"/>
    <property type="molecule type" value="Genomic_DNA"/>
</dbReference>
<proteinExistence type="predicted"/>
<dbReference type="KEGG" id="csal:NBC122_00564"/>